<organism evidence="2 3">
    <name type="scientific">Caenorhabditis remanei</name>
    <name type="common">Caenorhabditis vulgaris</name>
    <dbReference type="NCBI Taxonomy" id="31234"/>
    <lineage>
        <taxon>Eukaryota</taxon>
        <taxon>Metazoa</taxon>
        <taxon>Ecdysozoa</taxon>
        <taxon>Nematoda</taxon>
        <taxon>Chromadorea</taxon>
        <taxon>Rhabditida</taxon>
        <taxon>Rhabditina</taxon>
        <taxon>Rhabditomorpha</taxon>
        <taxon>Rhabditoidea</taxon>
        <taxon>Rhabditidae</taxon>
        <taxon>Peloderinae</taxon>
        <taxon>Caenorhabditis</taxon>
    </lineage>
</organism>
<feature type="compositionally biased region" description="Polar residues" evidence="1">
    <location>
        <begin position="35"/>
        <end position="47"/>
    </location>
</feature>
<feature type="compositionally biased region" description="Basic and acidic residues" evidence="1">
    <location>
        <begin position="19"/>
        <end position="34"/>
    </location>
</feature>
<dbReference type="CTD" id="78776306"/>
<name>A0A6A5GZT6_CAERE</name>
<gene>
    <name evidence="2" type="ORF">GCK72_016289</name>
</gene>
<dbReference type="GeneID" id="78776306"/>
<dbReference type="AlphaFoldDB" id="A0A6A5GZT6"/>
<proteinExistence type="predicted"/>
<sequence length="127" mass="14759">MKSEEVRAEVFKIWRNQRQSEDIRTGQKKSEPIRQEQSMSSYPNSIIPQRIRRTSSSTVPSYHPHTIPTLSTRFVESVVVDRSDLYDVVLSCQKIRVEYGGRMWMWMVVGEEDGGWGLQEAGLNRIL</sequence>
<evidence type="ECO:0000313" key="2">
    <source>
        <dbReference type="EMBL" id="KAF1759822.1"/>
    </source>
</evidence>
<accession>A0A6A5GZT6</accession>
<dbReference type="EMBL" id="WUAV01000004">
    <property type="protein sequence ID" value="KAF1759822.1"/>
    <property type="molecule type" value="Genomic_DNA"/>
</dbReference>
<protein>
    <submittedName>
        <fullName evidence="2">Uncharacterized protein</fullName>
    </submittedName>
</protein>
<comment type="caution">
    <text evidence="2">The sequence shown here is derived from an EMBL/GenBank/DDBJ whole genome shotgun (WGS) entry which is preliminary data.</text>
</comment>
<dbReference type="Proteomes" id="UP000483820">
    <property type="component" value="Chromosome IV"/>
</dbReference>
<dbReference type="KEGG" id="crq:GCK72_016289"/>
<dbReference type="RefSeq" id="XP_053586202.1">
    <property type="nucleotide sequence ID" value="XM_053731430.1"/>
</dbReference>
<evidence type="ECO:0000256" key="1">
    <source>
        <dbReference type="SAM" id="MobiDB-lite"/>
    </source>
</evidence>
<feature type="region of interest" description="Disordered" evidence="1">
    <location>
        <begin position="19"/>
        <end position="63"/>
    </location>
</feature>
<reference evidence="2 3" key="1">
    <citation type="submission" date="2019-12" db="EMBL/GenBank/DDBJ databases">
        <title>Chromosome-level assembly of the Caenorhabditis remanei genome.</title>
        <authorList>
            <person name="Teterina A.A."/>
            <person name="Willis J.H."/>
            <person name="Phillips P.C."/>
        </authorList>
    </citation>
    <scope>NUCLEOTIDE SEQUENCE [LARGE SCALE GENOMIC DNA]</scope>
    <source>
        <strain evidence="2 3">PX506</strain>
        <tissue evidence="2">Whole organism</tissue>
    </source>
</reference>
<evidence type="ECO:0000313" key="3">
    <source>
        <dbReference type="Proteomes" id="UP000483820"/>
    </source>
</evidence>